<evidence type="ECO:0000256" key="1">
    <source>
        <dbReference type="ARBA" id="ARBA00004370"/>
    </source>
</evidence>
<evidence type="ECO:0000313" key="5">
    <source>
        <dbReference type="EMBL" id="NXC53956.1"/>
    </source>
</evidence>
<feature type="non-terminal residue" evidence="5">
    <location>
        <position position="60"/>
    </location>
</feature>
<keyword evidence="3" id="KW-0472">Membrane</keyword>
<dbReference type="PANTHER" id="PTHR11860">
    <property type="entry name" value="POLYMERIC-IMMUNOGLOBULIN RECEPTOR"/>
    <property type="match status" value="1"/>
</dbReference>
<feature type="domain" description="Ig-like" evidence="4">
    <location>
        <begin position="1"/>
        <end position="60"/>
    </location>
</feature>
<dbReference type="GO" id="GO:0004888">
    <property type="term" value="F:transmembrane signaling receptor activity"/>
    <property type="evidence" value="ECO:0007669"/>
    <property type="project" value="TreeGrafter"/>
</dbReference>
<dbReference type="EMBL" id="VZTH01003452">
    <property type="protein sequence ID" value="NXC53956.1"/>
    <property type="molecule type" value="Genomic_DNA"/>
</dbReference>
<protein>
    <submittedName>
        <fullName evidence="5">CLM1 protein</fullName>
    </submittedName>
</protein>
<dbReference type="InterPro" id="IPR036179">
    <property type="entry name" value="Ig-like_dom_sf"/>
</dbReference>
<dbReference type="InterPro" id="IPR007110">
    <property type="entry name" value="Ig-like_dom"/>
</dbReference>
<dbReference type="Pfam" id="PF07686">
    <property type="entry name" value="V-set"/>
    <property type="match status" value="1"/>
</dbReference>
<dbReference type="AlphaFoldDB" id="A0A7K8HD12"/>
<gene>
    <name evidence="5" type="primary">Cd300lf</name>
    <name evidence="5" type="ORF">ALERUF_R15489</name>
</gene>
<dbReference type="InterPro" id="IPR013783">
    <property type="entry name" value="Ig-like_fold"/>
</dbReference>
<dbReference type="InterPro" id="IPR013106">
    <property type="entry name" value="Ig_V-set"/>
</dbReference>
<dbReference type="Gene3D" id="2.60.40.10">
    <property type="entry name" value="Immunoglobulins"/>
    <property type="match status" value="1"/>
</dbReference>
<accession>A0A7K8HD12</accession>
<keyword evidence="2" id="KW-0812">Transmembrane</keyword>
<dbReference type="GO" id="GO:0005886">
    <property type="term" value="C:plasma membrane"/>
    <property type="evidence" value="ECO:0007669"/>
    <property type="project" value="TreeGrafter"/>
</dbReference>
<sequence>AKYWCRLTQHGCQELAWTYDQYKRQSKDGKITIEGDTTSKTVSVTMTDLKAEDSGTYFCA</sequence>
<evidence type="ECO:0000256" key="3">
    <source>
        <dbReference type="ARBA" id="ARBA00023136"/>
    </source>
</evidence>
<dbReference type="PROSITE" id="PS50835">
    <property type="entry name" value="IG_LIKE"/>
    <property type="match status" value="1"/>
</dbReference>
<comment type="caution">
    <text evidence="5">The sequence shown here is derived from an EMBL/GenBank/DDBJ whole genome shotgun (WGS) entry which is preliminary data.</text>
</comment>
<name>A0A7K8HD12_9CORV</name>
<dbReference type="InterPro" id="IPR050671">
    <property type="entry name" value="CD300_family_receptors"/>
</dbReference>
<evidence type="ECO:0000313" key="6">
    <source>
        <dbReference type="Proteomes" id="UP000557196"/>
    </source>
</evidence>
<dbReference type="Proteomes" id="UP000557196">
    <property type="component" value="Unassembled WGS sequence"/>
</dbReference>
<evidence type="ECO:0000259" key="4">
    <source>
        <dbReference type="PROSITE" id="PS50835"/>
    </source>
</evidence>
<keyword evidence="6" id="KW-1185">Reference proteome</keyword>
<reference evidence="5 6" key="1">
    <citation type="submission" date="2019-09" db="EMBL/GenBank/DDBJ databases">
        <title>Bird 10,000 Genomes (B10K) Project - Family phase.</title>
        <authorList>
            <person name="Zhang G."/>
        </authorList>
    </citation>
    <scope>NUCLEOTIDE SEQUENCE [LARGE SCALE GENOMIC DNA]</scope>
    <source>
        <strain evidence="5">B10K-DU-029-36</strain>
        <tissue evidence="5">Muscle</tissue>
    </source>
</reference>
<dbReference type="PANTHER" id="PTHR11860:SF87">
    <property type="entry name" value="CMRF35-LIKE MOLECULE 8"/>
    <property type="match status" value="1"/>
</dbReference>
<dbReference type="SUPFAM" id="SSF48726">
    <property type="entry name" value="Immunoglobulin"/>
    <property type="match status" value="1"/>
</dbReference>
<feature type="non-terminal residue" evidence="5">
    <location>
        <position position="1"/>
    </location>
</feature>
<organism evidence="5 6">
    <name type="scientific">Aleadryas rufinucha</name>
    <name type="common">rufous-naped whistler</name>
    <dbReference type="NCBI Taxonomy" id="461220"/>
    <lineage>
        <taxon>Eukaryota</taxon>
        <taxon>Metazoa</taxon>
        <taxon>Chordata</taxon>
        <taxon>Craniata</taxon>
        <taxon>Vertebrata</taxon>
        <taxon>Euteleostomi</taxon>
        <taxon>Archelosauria</taxon>
        <taxon>Archosauria</taxon>
        <taxon>Dinosauria</taxon>
        <taxon>Saurischia</taxon>
        <taxon>Theropoda</taxon>
        <taxon>Coelurosauria</taxon>
        <taxon>Aves</taxon>
        <taxon>Neognathae</taxon>
        <taxon>Neoaves</taxon>
        <taxon>Telluraves</taxon>
        <taxon>Australaves</taxon>
        <taxon>Passeriformes</taxon>
        <taxon>Corvoidea</taxon>
        <taxon>Pachycephalidae</taxon>
        <taxon>Aleadryas</taxon>
    </lineage>
</organism>
<evidence type="ECO:0000256" key="2">
    <source>
        <dbReference type="ARBA" id="ARBA00022692"/>
    </source>
</evidence>
<proteinExistence type="predicted"/>
<comment type="subcellular location">
    <subcellularLocation>
        <location evidence="1">Membrane</location>
    </subcellularLocation>
</comment>